<keyword evidence="9" id="KW-1185">Reference proteome</keyword>
<dbReference type="Proteomes" id="UP000252884">
    <property type="component" value="Unassembled WGS sequence"/>
</dbReference>
<keyword evidence="5" id="KW-0073">Auxin biosynthesis</keyword>
<proteinExistence type="inferred from homology"/>
<organism evidence="8 9">
    <name type="scientific">Pseudorhodoferax soli</name>
    <dbReference type="NCBI Taxonomy" id="545864"/>
    <lineage>
        <taxon>Bacteria</taxon>
        <taxon>Pseudomonadati</taxon>
        <taxon>Pseudomonadota</taxon>
        <taxon>Betaproteobacteria</taxon>
        <taxon>Burkholderiales</taxon>
        <taxon>Comamonadaceae</taxon>
    </lineage>
</organism>
<dbReference type="AlphaFoldDB" id="A0A368XKS2"/>
<protein>
    <recommendedName>
        <fullName evidence="4">Tryptophan 2-monooxygenase</fullName>
        <ecNumber evidence="3">1.13.12.3</ecNumber>
    </recommendedName>
</protein>
<evidence type="ECO:0000256" key="6">
    <source>
        <dbReference type="ARBA" id="ARBA00047321"/>
    </source>
</evidence>
<dbReference type="GO" id="GO:0009851">
    <property type="term" value="P:auxin biosynthetic process"/>
    <property type="evidence" value="ECO:0007669"/>
    <property type="project" value="UniProtKB-KW"/>
</dbReference>
<comment type="similarity">
    <text evidence="2">Belongs to the tryptophan 2-monooxygenase family.</text>
</comment>
<comment type="pathway">
    <text evidence="1">Plant hormone metabolism; auxin biosynthesis.</text>
</comment>
<dbReference type="GO" id="GO:0050361">
    <property type="term" value="F:tryptophan 2-monooxygenase activity"/>
    <property type="evidence" value="ECO:0007669"/>
    <property type="project" value="UniProtKB-EC"/>
</dbReference>
<dbReference type="EC" id="1.13.12.3" evidence="3"/>
<dbReference type="PANTHER" id="PTHR10742:SF410">
    <property type="entry name" value="LYSINE-SPECIFIC HISTONE DEMETHYLASE 2"/>
    <property type="match status" value="1"/>
</dbReference>
<gene>
    <name evidence="8" type="ORF">DES41_107142</name>
</gene>
<dbReference type="EMBL" id="QPJK01000007">
    <property type="protein sequence ID" value="RCW68621.1"/>
    <property type="molecule type" value="Genomic_DNA"/>
</dbReference>
<dbReference type="SUPFAM" id="SSF51905">
    <property type="entry name" value="FAD/NAD(P)-binding domain"/>
    <property type="match status" value="1"/>
</dbReference>
<evidence type="ECO:0000256" key="5">
    <source>
        <dbReference type="ARBA" id="ARBA00023070"/>
    </source>
</evidence>
<evidence type="ECO:0000256" key="3">
    <source>
        <dbReference type="ARBA" id="ARBA00012535"/>
    </source>
</evidence>
<dbReference type="Gene3D" id="3.90.660.10">
    <property type="match status" value="1"/>
</dbReference>
<name>A0A368XKS2_9BURK</name>
<evidence type="ECO:0000313" key="9">
    <source>
        <dbReference type="Proteomes" id="UP000252884"/>
    </source>
</evidence>
<dbReference type="Gene3D" id="1.20.1440.240">
    <property type="match status" value="1"/>
</dbReference>
<evidence type="ECO:0000256" key="4">
    <source>
        <dbReference type="ARBA" id="ARBA00017871"/>
    </source>
</evidence>
<evidence type="ECO:0000256" key="1">
    <source>
        <dbReference type="ARBA" id="ARBA00004814"/>
    </source>
</evidence>
<evidence type="ECO:0000256" key="2">
    <source>
        <dbReference type="ARBA" id="ARBA00005833"/>
    </source>
</evidence>
<dbReference type="SUPFAM" id="SSF54373">
    <property type="entry name" value="FAD-linked reductases, C-terminal domain"/>
    <property type="match status" value="1"/>
</dbReference>
<dbReference type="Gene3D" id="3.50.50.60">
    <property type="entry name" value="FAD/NAD(P)-binding domain"/>
    <property type="match status" value="1"/>
</dbReference>
<comment type="catalytic activity">
    <reaction evidence="6">
        <text>L-tryptophan + O2 = indole-3-acetamide + CO2 + H2O</text>
        <dbReference type="Rhea" id="RHEA:16165"/>
        <dbReference type="ChEBI" id="CHEBI:15377"/>
        <dbReference type="ChEBI" id="CHEBI:15379"/>
        <dbReference type="ChEBI" id="CHEBI:16031"/>
        <dbReference type="ChEBI" id="CHEBI:16526"/>
        <dbReference type="ChEBI" id="CHEBI:57912"/>
        <dbReference type="EC" id="1.13.12.3"/>
    </reaction>
</comment>
<evidence type="ECO:0000313" key="8">
    <source>
        <dbReference type="EMBL" id="RCW68621.1"/>
    </source>
</evidence>
<sequence>MIGKAAGGAAMYQAMTSLGHAAESEYSGPIKLSPAKKGASVVVLGAGLAGMVAALELRSAGYSVKLLEFQNRAGGRCWTLRGGDEFSELDGTRQTVGFAKGNYFNPGPWRVPHHHLAMMDYYKRFGIKLEAFNQVNHNAFVHNSKAFGGKPQRFRHVQADFRGHTSELLAKAANQGALNDAVTREDTEKLLAGLRAWGVLNKDNRYVASERVSDYRGFDVEPGGGLMPLATPSEPIGLHELLQSDLWSQINSGNMYEFQTTLFQPAGGMDALAKALERELKCHMRYNTKVTKIAQSERSVTVHFTDANKPGAQQSVSADWCVCTIPASLLSQMDIQVGDAMRSAIESLPYGSSIKVGLEFKRRFWEDDERIYGGISYTDLPIQMISYPSNDYMKAGPAVLLGAYSFENTDSYRFASLTPNERIRLALAYGGRIHPQYSEEFSNGVSVAWHRIPWTQGCHGVWSESLRKEHYNNLAQVDNRIVLAGEHVSHIPAWQEGSVLSALDAVKRLHAKAINV</sequence>
<dbReference type="InterPro" id="IPR050281">
    <property type="entry name" value="Flavin_monoamine_oxidase"/>
</dbReference>
<accession>A0A368XKS2</accession>
<dbReference type="InterPro" id="IPR036188">
    <property type="entry name" value="FAD/NAD-bd_sf"/>
</dbReference>
<dbReference type="PANTHER" id="PTHR10742">
    <property type="entry name" value="FLAVIN MONOAMINE OXIDASE"/>
    <property type="match status" value="1"/>
</dbReference>
<dbReference type="InterPro" id="IPR002937">
    <property type="entry name" value="Amino_oxidase"/>
</dbReference>
<dbReference type="Pfam" id="PF01593">
    <property type="entry name" value="Amino_oxidase"/>
    <property type="match status" value="1"/>
</dbReference>
<comment type="caution">
    <text evidence="8">The sequence shown here is derived from an EMBL/GenBank/DDBJ whole genome shotgun (WGS) entry which is preliminary data.</text>
</comment>
<evidence type="ECO:0000259" key="7">
    <source>
        <dbReference type="Pfam" id="PF01593"/>
    </source>
</evidence>
<reference evidence="8 9" key="1">
    <citation type="submission" date="2018-07" db="EMBL/GenBank/DDBJ databases">
        <title>Genomic Encyclopedia of Type Strains, Phase IV (KMG-IV): sequencing the most valuable type-strain genomes for metagenomic binning, comparative biology and taxonomic classification.</title>
        <authorList>
            <person name="Goeker M."/>
        </authorList>
    </citation>
    <scope>NUCLEOTIDE SEQUENCE [LARGE SCALE GENOMIC DNA]</scope>
    <source>
        <strain evidence="8 9">DSM 21634</strain>
    </source>
</reference>
<feature type="domain" description="Amine oxidase" evidence="7">
    <location>
        <begin position="48"/>
        <end position="509"/>
    </location>
</feature>